<sequence>MTRLQAISARSGTCGVGGVSVLIPIPFISLNLTTKMKMTSIKASLLHYMWEGFLGEGAAIAVDFQRRRQAGQARAAAAIDFSILGLASSPLLLLLLPPAAEQATCLASNQKTLDMFDLHKGENYRLRETHEWSTSMELPGLFSSPVDRNPTNHRTPNKDDPSILLNKRPQVPSLDHYSRHTYLVRWQFSRDATRRQAACHEAEGGVEAQRRIRALSISSYEGVSTRRSLANEFRRRPCKRRAGGGFVMAISDQSLFLHRTGG</sequence>
<dbReference type="EMBL" id="PGOL01001521">
    <property type="protein sequence ID" value="PKI57259.1"/>
    <property type="molecule type" value="Genomic_DNA"/>
</dbReference>
<evidence type="ECO:0000256" key="1">
    <source>
        <dbReference type="SAM" id="MobiDB-lite"/>
    </source>
</evidence>
<name>A0A2I0JLW6_PUNGR</name>
<keyword evidence="2" id="KW-1133">Transmembrane helix</keyword>
<proteinExistence type="predicted"/>
<dbReference type="AlphaFoldDB" id="A0A2I0JLW6"/>
<reference evidence="3 4" key="1">
    <citation type="submission" date="2017-11" db="EMBL/GenBank/DDBJ databases">
        <title>De-novo sequencing of pomegranate (Punica granatum L.) genome.</title>
        <authorList>
            <person name="Akparov Z."/>
            <person name="Amiraslanov A."/>
            <person name="Hajiyeva S."/>
            <person name="Abbasov M."/>
            <person name="Kaur K."/>
            <person name="Hamwieh A."/>
            <person name="Solovyev V."/>
            <person name="Salamov A."/>
            <person name="Braich B."/>
            <person name="Kosarev P."/>
            <person name="Mahmoud A."/>
            <person name="Hajiyev E."/>
            <person name="Babayeva S."/>
            <person name="Izzatullayeva V."/>
            <person name="Mammadov A."/>
            <person name="Mammadov A."/>
            <person name="Sharifova S."/>
            <person name="Ojaghi J."/>
            <person name="Eynullazada K."/>
            <person name="Bayramov B."/>
            <person name="Abdulazimova A."/>
            <person name="Shahmuradov I."/>
        </authorList>
    </citation>
    <scope>NUCLEOTIDE SEQUENCE [LARGE SCALE GENOMIC DNA]</scope>
    <source>
        <strain evidence="4">cv. AG2017</strain>
        <tissue evidence="3">Leaf</tissue>
    </source>
</reference>
<dbReference type="Proteomes" id="UP000233551">
    <property type="component" value="Unassembled WGS sequence"/>
</dbReference>
<keyword evidence="2" id="KW-0812">Transmembrane</keyword>
<evidence type="ECO:0000313" key="3">
    <source>
        <dbReference type="EMBL" id="PKI57259.1"/>
    </source>
</evidence>
<feature type="transmembrane region" description="Helical" evidence="2">
    <location>
        <begin position="12"/>
        <end position="33"/>
    </location>
</feature>
<evidence type="ECO:0000313" key="4">
    <source>
        <dbReference type="Proteomes" id="UP000233551"/>
    </source>
</evidence>
<gene>
    <name evidence="3" type="ORF">CRG98_022356</name>
</gene>
<organism evidence="3 4">
    <name type="scientific">Punica granatum</name>
    <name type="common">Pomegranate</name>
    <dbReference type="NCBI Taxonomy" id="22663"/>
    <lineage>
        <taxon>Eukaryota</taxon>
        <taxon>Viridiplantae</taxon>
        <taxon>Streptophyta</taxon>
        <taxon>Embryophyta</taxon>
        <taxon>Tracheophyta</taxon>
        <taxon>Spermatophyta</taxon>
        <taxon>Magnoliopsida</taxon>
        <taxon>eudicotyledons</taxon>
        <taxon>Gunneridae</taxon>
        <taxon>Pentapetalae</taxon>
        <taxon>rosids</taxon>
        <taxon>malvids</taxon>
        <taxon>Myrtales</taxon>
        <taxon>Lythraceae</taxon>
        <taxon>Punica</taxon>
    </lineage>
</organism>
<keyword evidence="2" id="KW-0472">Membrane</keyword>
<accession>A0A2I0JLW6</accession>
<protein>
    <submittedName>
        <fullName evidence="3">Uncharacterized protein</fullName>
    </submittedName>
</protein>
<feature type="region of interest" description="Disordered" evidence="1">
    <location>
        <begin position="142"/>
        <end position="165"/>
    </location>
</feature>
<comment type="caution">
    <text evidence="3">The sequence shown here is derived from an EMBL/GenBank/DDBJ whole genome shotgun (WGS) entry which is preliminary data.</text>
</comment>
<keyword evidence="4" id="KW-1185">Reference proteome</keyword>
<evidence type="ECO:0000256" key="2">
    <source>
        <dbReference type="SAM" id="Phobius"/>
    </source>
</evidence>